<dbReference type="InterPro" id="IPR055009">
    <property type="entry name" value="MrpR_N_CB"/>
</dbReference>
<evidence type="ECO:0000259" key="2">
    <source>
        <dbReference type="Pfam" id="PF22823"/>
    </source>
</evidence>
<comment type="caution">
    <text evidence="3">The sequence shown here is derived from an EMBL/GenBank/DDBJ whole genome shotgun (WGS) entry which is preliminary data.</text>
</comment>
<organism evidence="3 4">
    <name type="scientific">Bacillus cereus</name>
    <dbReference type="NCBI Taxonomy" id="1396"/>
    <lineage>
        <taxon>Bacteria</taxon>
        <taxon>Bacillati</taxon>
        <taxon>Bacillota</taxon>
        <taxon>Bacilli</taxon>
        <taxon>Bacillales</taxon>
        <taxon>Bacillaceae</taxon>
        <taxon>Bacillus</taxon>
        <taxon>Bacillus cereus group</taxon>
    </lineage>
</organism>
<dbReference type="AlphaFoldDB" id="A0A2B9Q2Z3"/>
<dbReference type="Proteomes" id="UP000223777">
    <property type="component" value="Unassembled WGS sequence"/>
</dbReference>
<name>A0A2B9Q2Z3_BACCE</name>
<feature type="domain" description="MrpR N-terminal core-binding" evidence="1">
    <location>
        <begin position="103"/>
        <end position="176"/>
    </location>
</feature>
<dbReference type="RefSeq" id="WP_098764321.1">
    <property type="nucleotide sequence ID" value="NZ_NUIL01000015.1"/>
</dbReference>
<evidence type="ECO:0000313" key="3">
    <source>
        <dbReference type="EMBL" id="PGO29273.1"/>
    </source>
</evidence>
<protein>
    <submittedName>
        <fullName evidence="3">Uncharacterized protein</fullName>
    </submittedName>
</protein>
<gene>
    <name evidence="3" type="ORF">CN984_12680</name>
</gene>
<dbReference type="InterPro" id="IPR055008">
    <property type="entry name" value="MrpR_C_cat"/>
</dbReference>
<evidence type="ECO:0000259" key="1">
    <source>
        <dbReference type="Pfam" id="PF22822"/>
    </source>
</evidence>
<evidence type="ECO:0000313" key="4">
    <source>
        <dbReference type="Proteomes" id="UP000223777"/>
    </source>
</evidence>
<dbReference type="Pfam" id="PF22823">
    <property type="entry name" value="MrpR_C_cat"/>
    <property type="match status" value="1"/>
</dbReference>
<sequence>MLNKQITMDLEKVLQGVKFLSKAKKDIEMQLSEVINEDKVKSLFDGELKIENLSDSEQLNLLTVIYGYAKDERFNPSTVLKKEDKKEDEEPKKDDMPNLYFDFSFKTEFASQYKDDTKRVVLALFRKTAEIENNKGKDLHSFNKEELAEAIISLKAKTVRSLQDKVSTIERYIDFAKDNGKTKINYATLFDTREKLEALLDKEAEENMIFDKDEIMEMAMSADNAQDGVILGLLFDGLSHKNEFEELVELTKNDINMDTDNQEIVLEDRNVPMSTETAILVNRALDEDKYVSITGEKVRKYKIAEGDNVLRGLRGKNKVKGQIISQRLLRIADTFDYPYLNATTVSYSGQLHLAKELIEEKGVSINNAIIAVLKRFALPINNSSQFTLRNRIEKYLDSSK</sequence>
<dbReference type="EMBL" id="NUIL01000015">
    <property type="protein sequence ID" value="PGO29273.1"/>
    <property type="molecule type" value="Genomic_DNA"/>
</dbReference>
<accession>A0A2B9Q2Z3</accession>
<dbReference type="Pfam" id="PF22822">
    <property type="entry name" value="MrpR_N_CB"/>
    <property type="match status" value="1"/>
</dbReference>
<proteinExistence type="predicted"/>
<feature type="domain" description="MrpR C-terminal catalytic" evidence="2">
    <location>
        <begin position="214"/>
        <end position="381"/>
    </location>
</feature>
<reference evidence="3 4" key="1">
    <citation type="submission" date="2017-09" db="EMBL/GenBank/DDBJ databases">
        <title>Large-scale bioinformatics analysis of Bacillus genomes uncovers conserved roles of natural products in bacterial physiology.</title>
        <authorList>
            <consortium name="Agbiome Team Llc"/>
            <person name="Bleich R.M."/>
            <person name="Grubbs K.J."/>
            <person name="Santa Maria K.C."/>
            <person name="Allen S.E."/>
            <person name="Farag S."/>
            <person name="Shank E.A."/>
            <person name="Bowers A."/>
        </authorList>
    </citation>
    <scope>NUCLEOTIDE SEQUENCE [LARGE SCALE GENOMIC DNA]</scope>
    <source>
        <strain evidence="3 4">AFS050027</strain>
    </source>
</reference>